<evidence type="ECO:0000313" key="2">
    <source>
        <dbReference type="EMBL" id="KOG45165.1"/>
    </source>
</evidence>
<feature type="domain" description="Carrier" evidence="1">
    <location>
        <begin position="8"/>
        <end position="86"/>
    </location>
</feature>
<reference evidence="3" key="1">
    <citation type="submission" date="2015-07" db="EMBL/GenBank/DDBJ databases">
        <authorList>
            <consortium name="Consortium for Microbial Forensics and Genomics (microFORGE)"/>
            <person name="Knight B.M."/>
            <person name="Roberts D.P."/>
            <person name="Lin D."/>
            <person name="Hari K."/>
            <person name="Fletcher J."/>
            <person name="Melcher U."/>
            <person name="Blagden T."/>
            <person name="Winegar R.A."/>
        </authorList>
    </citation>
    <scope>NUCLEOTIDE SEQUENCE [LARGE SCALE GENOMIC DNA]</scope>
    <source>
        <strain evidence="3">NRRL B-1447</strain>
    </source>
</reference>
<evidence type="ECO:0000313" key="3">
    <source>
        <dbReference type="Proteomes" id="UP000037084"/>
    </source>
</evidence>
<proteinExistence type="predicted"/>
<dbReference type="PATRIC" id="fig|1961.12.peg.7264"/>
<dbReference type="PROSITE" id="PS50075">
    <property type="entry name" value="CARRIER"/>
    <property type="match status" value="1"/>
</dbReference>
<dbReference type="Proteomes" id="UP000037084">
    <property type="component" value="Unassembled WGS sequence"/>
</dbReference>
<dbReference type="RefSeq" id="WP_030386298.1">
    <property type="nucleotide sequence ID" value="NZ_LGUV01000370.1"/>
</dbReference>
<comment type="caution">
    <text evidence="2">The sequence shown here is derived from an EMBL/GenBank/DDBJ whole genome shotgun (WGS) entry which is preliminary data.</text>
</comment>
<protein>
    <recommendedName>
        <fullName evidence="1">Carrier domain-containing protein</fullName>
    </recommendedName>
</protein>
<gene>
    <name evidence="2" type="ORF">ADK75_32900</name>
</gene>
<organism evidence="2 3">
    <name type="scientific">Streptomyces virginiae</name>
    <name type="common">Streptomyces cinnamonensis</name>
    <dbReference type="NCBI Taxonomy" id="1961"/>
    <lineage>
        <taxon>Bacteria</taxon>
        <taxon>Bacillati</taxon>
        <taxon>Actinomycetota</taxon>
        <taxon>Actinomycetes</taxon>
        <taxon>Kitasatosporales</taxon>
        <taxon>Streptomycetaceae</taxon>
        <taxon>Streptomyces</taxon>
    </lineage>
</organism>
<accession>A0A0L8M462</accession>
<sequence>MPEQTSTTAADLDIEDLRSTIAEILDVDASEVTDTADFKEDLDVDSLLALEILVTLERKYHVKMEESNLQLMRSLKVVHDLLAEKLGTA</sequence>
<dbReference type="OrthoDB" id="5523836at2"/>
<dbReference type="InterPro" id="IPR009081">
    <property type="entry name" value="PP-bd_ACP"/>
</dbReference>
<dbReference type="Gene3D" id="1.10.1200.10">
    <property type="entry name" value="ACP-like"/>
    <property type="match status" value="1"/>
</dbReference>
<dbReference type="Pfam" id="PF00550">
    <property type="entry name" value="PP-binding"/>
    <property type="match status" value="1"/>
</dbReference>
<evidence type="ECO:0000259" key="1">
    <source>
        <dbReference type="PROSITE" id="PS50075"/>
    </source>
</evidence>
<dbReference type="EMBL" id="LGUV01000370">
    <property type="protein sequence ID" value="KOG45165.1"/>
    <property type="molecule type" value="Genomic_DNA"/>
</dbReference>
<name>A0A0L8M462_STRVG</name>
<dbReference type="InterPro" id="IPR036736">
    <property type="entry name" value="ACP-like_sf"/>
</dbReference>
<dbReference type="AlphaFoldDB" id="A0A0L8M462"/>
<dbReference type="SUPFAM" id="SSF47336">
    <property type="entry name" value="ACP-like"/>
    <property type="match status" value="1"/>
</dbReference>